<dbReference type="SMART" id="SM00304">
    <property type="entry name" value="HAMP"/>
    <property type="match status" value="1"/>
</dbReference>
<dbReference type="SUPFAM" id="SSF55874">
    <property type="entry name" value="ATPase domain of HSP90 chaperone/DNA topoisomerase II/histidine kinase"/>
    <property type="match status" value="1"/>
</dbReference>
<dbReference type="GO" id="GO:0005886">
    <property type="term" value="C:plasma membrane"/>
    <property type="evidence" value="ECO:0007669"/>
    <property type="project" value="UniProtKB-SubCell"/>
</dbReference>
<evidence type="ECO:0000256" key="5">
    <source>
        <dbReference type="ARBA" id="ARBA00023136"/>
    </source>
</evidence>
<proteinExistence type="predicted"/>
<keyword evidence="5 6" id="KW-0472">Membrane</keyword>
<comment type="subcellular location">
    <subcellularLocation>
        <location evidence="1">Cell membrane</location>
        <topology evidence="1">Multi-pass membrane protein</topology>
    </subcellularLocation>
</comment>
<evidence type="ECO:0000313" key="9">
    <source>
        <dbReference type="Proteomes" id="UP000032633"/>
    </source>
</evidence>
<evidence type="ECO:0000256" key="1">
    <source>
        <dbReference type="ARBA" id="ARBA00004651"/>
    </source>
</evidence>
<evidence type="ECO:0000256" key="4">
    <source>
        <dbReference type="ARBA" id="ARBA00022679"/>
    </source>
</evidence>
<keyword evidence="4" id="KW-0808">Transferase</keyword>
<keyword evidence="9" id="KW-1185">Reference proteome</keyword>
<dbReference type="PANTHER" id="PTHR34220">
    <property type="entry name" value="SENSOR HISTIDINE KINASE YPDA"/>
    <property type="match status" value="1"/>
</dbReference>
<dbReference type="PROSITE" id="PS50885">
    <property type="entry name" value="HAMP"/>
    <property type="match status" value="1"/>
</dbReference>
<dbReference type="InterPro" id="IPR036890">
    <property type="entry name" value="HATPase_C_sf"/>
</dbReference>
<evidence type="ECO:0000259" key="7">
    <source>
        <dbReference type="PROSITE" id="PS50885"/>
    </source>
</evidence>
<dbReference type="RefSeq" id="WP_045671936.1">
    <property type="nucleotide sequence ID" value="NZ_CP011058.1"/>
</dbReference>
<accession>A0A0D5NMW3</accession>
<dbReference type="STRING" id="1126833.VN24_20505"/>
<dbReference type="Proteomes" id="UP000032633">
    <property type="component" value="Chromosome"/>
</dbReference>
<dbReference type="HOGENOM" id="CLU_020473_6_0_9"/>
<evidence type="ECO:0000256" key="2">
    <source>
        <dbReference type="ARBA" id="ARBA00022475"/>
    </source>
</evidence>
<dbReference type="Pfam" id="PF06580">
    <property type="entry name" value="His_kinase"/>
    <property type="match status" value="1"/>
</dbReference>
<keyword evidence="2" id="KW-1003">Cell membrane</keyword>
<reference evidence="9" key="2">
    <citation type="submission" date="2015-03" db="EMBL/GenBank/DDBJ databases">
        <title>Genome sequence of Paenibacillus beijingensis strain DSM 24997T.</title>
        <authorList>
            <person name="Kwak Y."/>
            <person name="Shin J.-H."/>
        </authorList>
    </citation>
    <scope>NUCLEOTIDE SEQUENCE [LARGE SCALE GENOMIC DNA]</scope>
    <source>
        <strain evidence="9">DSM 24997</strain>
    </source>
</reference>
<name>A0A0D5NMW3_9BACL</name>
<keyword evidence="3" id="KW-0597">Phosphoprotein</keyword>
<evidence type="ECO:0000256" key="3">
    <source>
        <dbReference type="ARBA" id="ARBA00022553"/>
    </source>
</evidence>
<dbReference type="Gene3D" id="6.10.340.10">
    <property type="match status" value="1"/>
</dbReference>
<gene>
    <name evidence="8" type="ORF">VN24_20505</name>
</gene>
<dbReference type="EMBL" id="CP011058">
    <property type="protein sequence ID" value="AJY76510.1"/>
    <property type="molecule type" value="Genomic_DNA"/>
</dbReference>
<dbReference type="AlphaFoldDB" id="A0A0D5NMW3"/>
<dbReference type="PATRIC" id="fig|1126833.4.peg.4511"/>
<evidence type="ECO:0000313" key="8">
    <source>
        <dbReference type="EMBL" id="AJY76510.1"/>
    </source>
</evidence>
<keyword evidence="6" id="KW-1133">Transmembrane helix</keyword>
<dbReference type="Gene3D" id="3.30.565.10">
    <property type="entry name" value="Histidine kinase-like ATPase, C-terminal domain"/>
    <property type="match status" value="1"/>
</dbReference>
<keyword evidence="6" id="KW-0812">Transmembrane</keyword>
<organism evidence="8 9">
    <name type="scientific">Paenibacillus beijingensis</name>
    <dbReference type="NCBI Taxonomy" id="1126833"/>
    <lineage>
        <taxon>Bacteria</taxon>
        <taxon>Bacillati</taxon>
        <taxon>Bacillota</taxon>
        <taxon>Bacilli</taxon>
        <taxon>Bacillales</taxon>
        <taxon>Paenibacillaceae</taxon>
        <taxon>Paenibacillus</taxon>
    </lineage>
</organism>
<evidence type="ECO:0000256" key="6">
    <source>
        <dbReference type="SAM" id="Phobius"/>
    </source>
</evidence>
<dbReference type="OrthoDB" id="2638092at2"/>
<dbReference type="InterPro" id="IPR050640">
    <property type="entry name" value="Bact_2-comp_sensor_kinase"/>
</dbReference>
<dbReference type="InterPro" id="IPR010559">
    <property type="entry name" value="Sig_transdc_His_kin_internal"/>
</dbReference>
<dbReference type="KEGG" id="pbj:VN24_20505"/>
<dbReference type="GO" id="GO:0000155">
    <property type="term" value="F:phosphorelay sensor kinase activity"/>
    <property type="evidence" value="ECO:0007669"/>
    <property type="project" value="InterPro"/>
</dbReference>
<dbReference type="SUPFAM" id="SSF158472">
    <property type="entry name" value="HAMP domain-like"/>
    <property type="match status" value="1"/>
</dbReference>
<sequence length="594" mass="68218">MKKRRFWIPNTLRHRLFVAYVVLLLLPYSMLSVYHFREIEHAMRSNISQQDKQNLESVKRSLDNVMGFMTKTATLLEQDATVQSLLMYPDLFDDFERGRKLDSKFSSIINSFFLSEAEVYFTVADLHHHVYKSYIPLQYEPGKEQAWIAKHEQSGQKFQWISADPNYVSRDISRSPSLVSFISTLSDEQFRPVGYARISIDYDPWFKSFTSSAKESGQTYFIVDEKGTVLGRSDPGSELPAAVTGKLAEANPAESLSARDDSNSLYNFSYIPALHWYVVKQAPLDVLYREVNQEKQRFYIVISAFSLAFLFFTFVITGAFTRPLKLLQKKMETAAAKELQVTLSEQRGAEEIVALSASFNRMLRDMNGLIGRLKEEERQRQVVRFQVLLSQMDPHFLLNTLNTIKCIALKNDDEETHDLCVSLGKLLERSLNLEVDMIYLEDEIEMVRAYMQIQNARYGNLFTIEYDYEHALRYALVPKATLQPLVENSIYHGFSARREGHIIMRIYTSADQLVMEIEDDGAGLGPKTPASRRRKGIGLQNIRERLEILFQQRAGLELIALEHGVLARLRIPLLLSTPYGKEGYVDVVNVNRGG</sequence>
<reference evidence="8 9" key="1">
    <citation type="journal article" date="2015" name="J. Biotechnol.">
        <title>Complete genome sequence of Paenibacillus beijingensis 7188(T) (=DSM 24997(T)), a novel rhizobacterium from jujube garden soil.</title>
        <authorList>
            <person name="Kwak Y."/>
            <person name="Shin J.H."/>
        </authorList>
    </citation>
    <scope>NUCLEOTIDE SEQUENCE [LARGE SCALE GENOMIC DNA]</scope>
    <source>
        <strain evidence="8 9">DSM 24997</strain>
    </source>
</reference>
<protein>
    <recommendedName>
        <fullName evidence="7">HAMP domain-containing protein</fullName>
    </recommendedName>
</protein>
<feature type="transmembrane region" description="Helical" evidence="6">
    <location>
        <begin position="298"/>
        <end position="321"/>
    </location>
</feature>
<dbReference type="PANTHER" id="PTHR34220:SF7">
    <property type="entry name" value="SENSOR HISTIDINE KINASE YPDA"/>
    <property type="match status" value="1"/>
</dbReference>
<dbReference type="InterPro" id="IPR003660">
    <property type="entry name" value="HAMP_dom"/>
</dbReference>
<feature type="domain" description="HAMP" evidence="7">
    <location>
        <begin position="318"/>
        <end position="371"/>
    </location>
</feature>